<proteinExistence type="predicted"/>
<name>A0A1V4I1Y9_NITVU</name>
<sequence length="91" mass="10110">MTKNRLSDLNDHLFAQIERLADEDNTPEKIDQEHKRAEAMVGVADQILRTAAVQLQAAKLVSDHDGADPRPYLSMMEKPAADTALKLVAEK</sequence>
<dbReference type="STRING" id="29421.B2M20_02960"/>
<protein>
    <recommendedName>
        <fullName evidence="3">Phage protein</fullName>
    </recommendedName>
</protein>
<accession>A0A1V4I1Y9</accession>
<gene>
    <name evidence="1" type="ORF">B2M20_02960</name>
</gene>
<dbReference type="RefSeq" id="WP_079445626.1">
    <property type="nucleotide sequence ID" value="NZ_MWPQ01000006.1"/>
</dbReference>
<evidence type="ECO:0000313" key="2">
    <source>
        <dbReference type="Proteomes" id="UP000189940"/>
    </source>
</evidence>
<comment type="caution">
    <text evidence="1">The sequence shown here is derived from an EMBL/GenBank/DDBJ whole genome shotgun (WGS) entry which is preliminary data.</text>
</comment>
<organism evidence="1 2">
    <name type="scientific">Nitrobacter vulgaris</name>
    <dbReference type="NCBI Taxonomy" id="29421"/>
    <lineage>
        <taxon>Bacteria</taxon>
        <taxon>Pseudomonadati</taxon>
        <taxon>Pseudomonadota</taxon>
        <taxon>Alphaproteobacteria</taxon>
        <taxon>Hyphomicrobiales</taxon>
        <taxon>Nitrobacteraceae</taxon>
        <taxon>Nitrobacter</taxon>
    </lineage>
</organism>
<dbReference type="EMBL" id="MWPQ01000006">
    <property type="protein sequence ID" value="OPH84248.1"/>
    <property type="molecule type" value="Genomic_DNA"/>
</dbReference>
<keyword evidence="2" id="KW-1185">Reference proteome</keyword>
<dbReference type="OrthoDB" id="2231510at2"/>
<dbReference type="AlphaFoldDB" id="A0A1V4I1Y9"/>
<dbReference type="Proteomes" id="UP000189940">
    <property type="component" value="Unassembled WGS sequence"/>
</dbReference>
<reference evidence="1 2" key="1">
    <citation type="submission" date="2017-02" db="EMBL/GenBank/DDBJ databases">
        <title>Genome sequence of the nitrite-oxidizing bacterium Nitrobacter vulgaris strain Ab1.</title>
        <authorList>
            <person name="Mellbye B.L."/>
            <person name="Davis E.W."/>
            <person name="Spieck E."/>
            <person name="Chang J.H."/>
            <person name="Bottomley P.J."/>
            <person name="Sayavedra-Soto L.A."/>
        </authorList>
    </citation>
    <scope>NUCLEOTIDE SEQUENCE [LARGE SCALE GENOMIC DNA]</scope>
    <source>
        <strain evidence="1 2">Ab1</strain>
    </source>
</reference>
<evidence type="ECO:0000313" key="1">
    <source>
        <dbReference type="EMBL" id="OPH84248.1"/>
    </source>
</evidence>
<evidence type="ECO:0008006" key="3">
    <source>
        <dbReference type="Google" id="ProtNLM"/>
    </source>
</evidence>